<feature type="coiled-coil region" evidence="2">
    <location>
        <begin position="2"/>
        <end position="36"/>
    </location>
</feature>
<keyword evidence="1" id="KW-0945">Host-virus interaction</keyword>
<sequence length="1410" mass="155886">MAQMNALELTSIKAEMERLREENRSLRGIIQQLESLEVIEDSDENDIQSVDGNPETDANTGLGYSIPIATLCQEESEAAILGNPSPDSFGTITYSSLGRGIEHLDYDQTESEAMQLAQAIFDGNTTDCNSDPEFSSGLWQSQPDVADVLGRSPSRPRLLYEIPDDFDPDNEDYTISDIESVASDQTLQAWGIGGESAGAEEIDIPLADEDSIYETVDEQDEDNEEGWEALNGSRLGTSITRSEYFSGPAPSATPEAEDLEDDLNDYGQGSDAEVEDNSTVLGEPRSTSPILLIDDDKASTVAETGSVDIEDERWRALMRDLGEEEEPEGDFATADMEKVRSEAELNEKSVRDQEYQDAIAQKENMSANNTSTGHTIYMPDKVSAPLLEGTLQADETVSLSGEEKDAGPNDSVSSESLQDLTKIALDQTGGNNLSQNLVSQFCNAWEPLTPMALPESTNSIAGGHDTVGWINTKTVTGDGNGQAAGELHGQIKENNGTTGGGNRISESDRILQSFDPREDVIGILRPKAKGEKNILNDNVVDNKHSKKAKALQRKEQQMINIEPVRPVGKVENQFRILKEERLQRQAADEMTRSATSKLKEARILGESPQITRTSTDEKLPAQPLPPHAGTPTDKVLPQLGPADILNWPVRTGRKPQFTPFSVKTGDLLNDPDLIVQESPVPKELTQSTDQCKTELPPKKAIHFQDISPPPKGVVKATTQNPRPSSVPMVKGLPPPPRPLISILKNDAPTTPPNIVPKSKAYNYEYIREVIIRNLPKDIEYSSLLDQVSGGLLEKVVIDWNILEARIVFAEPEAARRFYTKIEQNGFWVHTKLAHIRLFGKENLIQCTLGGFLWTRDSSPMSPLMIRGIWGHHASRCLLINNFPMNIPAEQLEKDILTLFARSTVQERDIIETVSINRNLQVSSTGLLACVRFTAITFAQKVGRDLRGVTAYAVATPVYDADPCGGLRRLDPPSVWKVIENVKPEVKQSAPQIKQPQPQPSQPQSQPSQPQSQPSQPQVVRPKVTQPQKNKTIRRLVIQRPAGVYRGQLGAFKTGKNPGAFGRPPISHQQRQIRPIIAPLENQAPGSAGLGKTFADAVGSSEVRSQKGHMSVVCATPPPTRQRLLPVIPNSQQGLPPQKIDFRLAYDNWDAEPEIETPRPEGAHWNHKEQNLVQEYQQALSKKRRRGSDADKAPMVEKRAEKPKPETSYYDRLVYLTNLPRDVTVKRLLRFVRGGAVEHLILQPPSSQYDTCKAIIIFIHRSSARDYKSYLQSPGIVIAQGHRVAYMEDVNDRRFDGIRLVPALTIRTDGLTRCLRADNLPKGTTREEVIGVIEEGMNHSTLEFEKAIIDISSENMDMVVVVLRLVSVGRAVWAGGMLRKRYDGVILSYDEDPCQGPLTELEGVGIREEED</sequence>
<keyword evidence="2" id="KW-0175">Coiled coil</keyword>
<feature type="compositionally biased region" description="Basic and acidic residues" evidence="3">
    <location>
        <begin position="1186"/>
        <end position="1202"/>
    </location>
</feature>
<feature type="region of interest" description="Disordered" evidence="3">
    <location>
        <begin position="241"/>
        <end position="289"/>
    </location>
</feature>
<accession>A0ABR3GBF7</accession>
<evidence type="ECO:0000256" key="1">
    <source>
        <dbReference type="ARBA" id="ARBA00022581"/>
    </source>
</evidence>
<protein>
    <recommendedName>
        <fullName evidence="6">RRM domain-containing protein</fullName>
    </recommendedName>
</protein>
<feature type="compositionally biased region" description="Acidic residues" evidence="3">
    <location>
        <begin position="255"/>
        <end position="264"/>
    </location>
</feature>
<evidence type="ECO:0000313" key="4">
    <source>
        <dbReference type="EMBL" id="KAL0633100.1"/>
    </source>
</evidence>
<feature type="compositionally biased region" description="Polar residues" evidence="3">
    <location>
        <begin position="277"/>
        <end position="289"/>
    </location>
</feature>
<dbReference type="PANTHER" id="PTHR13037:SF24">
    <property type="entry name" value="POLYCOMB PROTEIN PCL-RELATED"/>
    <property type="match status" value="1"/>
</dbReference>
<name>A0ABR3GBF7_9PEZI</name>
<feature type="region of interest" description="Disordered" evidence="3">
    <location>
        <begin position="985"/>
        <end position="1031"/>
    </location>
</feature>
<feature type="region of interest" description="Disordered" evidence="3">
    <location>
        <begin position="606"/>
        <end position="639"/>
    </location>
</feature>
<dbReference type="Proteomes" id="UP001447188">
    <property type="component" value="Unassembled WGS sequence"/>
</dbReference>
<evidence type="ECO:0000256" key="3">
    <source>
        <dbReference type="SAM" id="MobiDB-lite"/>
    </source>
</evidence>
<keyword evidence="5" id="KW-1185">Reference proteome</keyword>
<reference evidence="4 5" key="1">
    <citation type="submission" date="2024-02" db="EMBL/GenBank/DDBJ databases">
        <title>Discinaceae phylogenomics.</title>
        <authorList>
            <person name="Dirks A.C."/>
            <person name="James T.Y."/>
        </authorList>
    </citation>
    <scope>NUCLEOTIDE SEQUENCE [LARGE SCALE GENOMIC DNA]</scope>
    <source>
        <strain evidence="4 5">ACD0624</strain>
    </source>
</reference>
<organism evidence="4 5">
    <name type="scientific">Discina gigas</name>
    <dbReference type="NCBI Taxonomy" id="1032678"/>
    <lineage>
        <taxon>Eukaryota</taxon>
        <taxon>Fungi</taxon>
        <taxon>Dikarya</taxon>
        <taxon>Ascomycota</taxon>
        <taxon>Pezizomycotina</taxon>
        <taxon>Pezizomycetes</taxon>
        <taxon>Pezizales</taxon>
        <taxon>Discinaceae</taxon>
        <taxon>Discina</taxon>
    </lineage>
</organism>
<gene>
    <name evidence="4" type="ORF">Q9L58_008000</name>
</gene>
<dbReference type="EMBL" id="JBBBZM010000137">
    <property type="protein sequence ID" value="KAL0633100.1"/>
    <property type="molecule type" value="Genomic_DNA"/>
</dbReference>
<feature type="region of interest" description="Disordered" evidence="3">
    <location>
        <begin position="398"/>
        <end position="417"/>
    </location>
</feature>
<proteinExistence type="predicted"/>
<comment type="caution">
    <text evidence="4">The sequence shown here is derived from an EMBL/GenBank/DDBJ whole genome shotgun (WGS) entry which is preliminary data.</text>
</comment>
<feature type="region of interest" description="Disordered" evidence="3">
    <location>
        <begin position="702"/>
        <end position="731"/>
    </location>
</feature>
<evidence type="ECO:0000256" key="2">
    <source>
        <dbReference type="SAM" id="Coils"/>
    </source>
</evidence>
<feature type="compositionally biased region" description="Low complexity" evidence="3">
    <location>
        <begin position="987"/>
        <end position="1017"/>
    </location>
</feature>
<evidence type="ECO:0008006" key="6">
    <source>
        <dbReference type="Google" id="ProtNLM"/>
    </source>
</evidence>
<evidence type="ECO:0000313" key="5">
    <source>
        <dbReference type="Proteomes" id="UP001447188"/>
    </source>
</evidence>
<dbReference type="PANTHER" id="PTHR13037">
    <property type="entry name" value="FORMIN"/>
    <property type="match status" value="1"/>
</dbReference>
<feature type="region of interest" description="Disordered" evidence="3">
    <location>
        <begin position="1179"/>
        <end position="1202"/>
    </location>
</feature>